<feature type="chain" id="PRO_5016793560" evidence="1">
    <location>
        <begin position="26"/>
        <end position="267"/>
    </location>
</feature>
<comment type="caution">
    <text evidence="3">The sequence shown here is derived from an EMBL/GenBank/DDBJ whole genome shotgun (WGS) entry which is preliminary data.</text>
</comment>
<dbReference type="RefSeq" id="WP_114123606.1">
    <property type="nucleotide sequence ID" value="NZ_JPWA01000038.1"/>
</dbReference>
<sequence length="267" mass="31023">MTFFRKVWLTAVFVLLAQIQTQTHAKAHELPQAGAHETLVIVTNDYPPYIHATARESFLPDLFKAIGDEMDVRFEFEFKPWKRGEQDVENLEAWGTLPYRRSEERERKFNFSDALYIEDSPFFAYNAQGARPAIHYDELTDLKPYRLGGIQGYYYQPWFNDAGLNVEYALSEEQNFRMLHMGRIDLFSTARSVGWHVIRNLFPPEEAEKFYTIEKPLLPGAGLFLMTSKDYPNGDELLERFNAALAIVKQNGTFESLMNRHGLTVNY</sequence>
<keyword evidence="4" id="KW-1185">Reference proteome</keyword>
<dbReference type="PANTHER" id="PTHR38834">
    <property type="entry name" value="PERIPLASMIC SUBSTRATE BINDING PROTEIN FAMILY 3"/>
    <property type="match status" value="1"/>
</dbReference>
<dbReference type="Gene3D" id="3.40.190.10">
    <property type="entry name" value="Periplasmic binding protein-like II"/>
    <property type="match status" value="2"/>
</dbReference>
<feature type="signal peptide" evidence="1">
    <location>
        <begin position="1"/>
        <end position="25"/>
    </location>
</feature>
<accession>A0A367U8M5</accession>
<dbReference type="EMBL" id="JPWA01000038">
    <property type="protein sequence ID" value="RCK04073.1"/>
    <property type="molecule type" value="Genomic_DNA"/>
</dbReference>
<evidence type="ECO:0000259" key="2">
    <source>
        <dbReference type="Pfam" id="PF00497"/>
    </source>
</evidence>
<evidence type="ECO:0000313" key="3">
    <source>
        <dbReference type="EMBL" id="RCK04073.1"/>
    </source>
</evidence>
<dbReference type="PANTHER" id="PTHR38834:SF3">
    <property type="entry name" value="SOLUTE-BINDING PROTEIN FAMILY 3_N-TERMINAL DOMAIN-CONTAINING PROTEIN"/>
    <property type="match status" value="1"/>
</dbReference>
<dbReference type="Proteomes" id="UP000252419">
    <property type="component" value="Unassembled WGS sequence"/>
</dbReference>
<reference evidence="3 4" key="1">
    <citation type="submission" date="2014-07" db="EMBL/GenBank/DDBJ databases">
        <title>Draft genome sequence of Thalassospira xianhensis P-4 (MCCC 1A02616).</title>
        <authorList>
            <person name="Lai Q."/>
            <person name="Shao Z."/>
        </authorList>
    </citation>
    <scope>NUCLEOTIDE SEQUENCE [LARGE SCALE GENOMIC DNA]</scope>
    <source>
        <strain evidence="3 4">MCCC 1A02616</strain>
    </source>
</reference>
<organism evidence="3 4">
    <name type="scientific">Thalassospira xianhensis MCCC 1A02616</name>
    <dbReference type="NCBI Taxonomy" id="1177929"/>
    <lineage>
        <taxon>Bacteria</taxon>
        <taxon>Pseudomonadati</taxon>
        <taxon>Pseudomonadota</taxon>
        <taxon>Alphaproteobacteria</taxon>
        <taxon>Rhodospirillales</taxon>
        <taxon>Thalassospiraceae</taxon>
        <taxon>Thalassospira</taxon>
    </lineage>
</organism>
<dbReference type="AlphaFoldDB" id="A0A367U8M5"/>
<keyword evidence="1" id="KW-0732">Signal</keyword>
<evidence type="ECO:0000256" key="1">
    <source>
        <dbReference type="SAM" id="SignalP"/>
    </source>
</evidence>
<gene>
    <name evidence="3" type="ORF">TH5_22010</name>
</gene>
<dbReference type="InterPro" id="IPR001638">
    <property type="entry name" value="Solute-binding_3/MltF_N"/>
</dbReference>
<dbReference type="SUPFAM" id="SSF53850">
    <property type="entry name" value="Periplasmic binding protein-like II"/>
    <property type="match status" value="1"/>
</dbReference>
<name>A0A367U8M5_9PROT</name>
<feature type="domain" description="Solute-binding protein family 3/N-terminal" evidence="2">
    <location>
        <begin position="40"/>
        <end position="261"/>
    </location>
</feature>
<proteinExistence type="predicted"/>
<protein>
    <submittedName>
        <fullName evidence="3">ABC transporter substrate-binding protein</fullName>
    </submittedName>
</protein>
<evidence type="ECO:0000313" key="4">
    <source>
        <dbReference type="Proteomes" id="UP000252419"/>
    </source>
</evidence>
<dbReference type="Pfam" id="PF00497">
    <property type="entry name" value="SBP_bac_3"/>
    <property type="match status" value="1"/>
</dbReference>